<keyword evidence="4" id="KW-1003">Cell membrane</keyword>
<accession>A0A1Y6B8W7</accession>
<keyword evidence="6 8" id="KW-1133">Transmembrane helix</keyword>
<evidence type="ECO:0000256" key="1">
    <source>
        <dbReference type="ARBA" id="ARBA00004429"/>
    </source>
</evidence>
<dbReference type="PANTHER" id="PTHR30413:SF8">
    <property type="entry name" value="TRANSPORT PERMEASE PROTEIN"/>
    <property type="match status" value="1"/>
</dbReference>
<dbReference type="Proteomes" id="UP000192917">
    <property type="component" value="Unassembled WGS sequence"/>
</dbReference>
<feature type="transmembrane region" description="Helical" evidence="8">
    <location>
        <begin position="201"/>
        <end position="220"/>
    </location>
</feature>
<dbReference type="PANTHER" id="PTHR30413">
    <property type="entry name" value="INNER MEMBRANE TRANSPORT PERMEASE"/>
    <property type="match status" value="1"/>
</dbReference>
<keyword evidence="7 8" id="KW-0472">Membrane</keyword>
<feature type="transmembrane region" description="Helical" evidence="8">
    <location>
        <begin position="173"/>
        <end position="194"/>
    </location>
</feature>
<evidence type="ECO:0000256" key="5">
    <source>
        <dbReference type="ARBA" id="ARBA00022692"/>
    </source>
</evidence>
<protein>
    <submittedName>
        <fullName evidence="10">ABC-type polysaccharide/polyol phosphate export permease</fullName>
    </submittedName>
</protein>
<feature type="transmembrane region" description="Helical" evidence="8">
    <location>
        <begin position="87"/>
        <end position="107"/>
    </location>
</feature>
<evidence type="ECO:0000313" key="10">
    <source>
        <dbReference type="EMBL" id="SME99045.1"/>
    </source>
</evidence>
<feature type="transmembrane region" description="Helical" evidence="8">
    <location>
        <begin position="128"/>
        <end position="153"/>
    </location>
</feature>
<evidence type="ECO:0000256" key="3">
    <source>
        <dbReference type="ARBA" id="ARBA00022448"/>
    </source>
</evidence>
<feature type="transmembrane region" description="Helical" evidence="8">
    <location>
        <begin position="258"/>
        <end position="278"/>
    </location>
</feature>
<keyword evidence="5 8" id="KW-0812">Transmembrane</keyword>
<dbReference type="RefSeq" id="WP_085121308.1">
    <property type="nucleotide sequence ID" value="NZ_FWZX01000002.1"/>
</dbReference>
<evidence type="ECO:0000256" key="8">
    <source>
        <dbReference type="SAM" id="Phobius"/>
    </source>
</evidence>
<evidence type="ECO:0000259" key="9">
    <source>
        <dbReference type="Pfam" id="PF01061"/>
    </source>
</evidence>
<evidence type="ECO:0000256" key="7">
    <source>
        <dbReference type="ARBA" id="ARBA00023136"/>
    </source>
</evidence>
<evidence type="ECO:0000256" key="4">
    <source>
        <dbReference type="ARBA" id="ARBA00022475"/>
    </source>
</evidence>
<reference evidence="10 11" key="1">
    <citation type="submission" date="2017-04" db="EMBL/GenBank/DDBJ databases">
        <authorList>
            <person name="Afonso C.L."/>
            <person name="Miller P.J."/>
            <person name="Scott M.A."/>
            <person name="Spackman E."/>
            <person name="Goraichik I."/>
            <person name="Dimitrov K.M."/>
            <person name="Suarez D.L."/>
            <person name="Swayne D.E."/>
        </authorList>
    </citation>
    <scope>NUCLEOTIDE SEQUENCE [LARGE SCALE GENOMIC DNA]</scope>
    <source>
        <strain evidence="10 11">USBA 355</strain>
    </source>
</reference>
<comment type="subcellular location">
    <subcellularLocation>
        <location evidence="1">Cell inner membrane</location>
        <topology evidence="1">Multi-pass membrane protein</topology>
    </subcellularLocation>
</comment>
<evidence type="ECO:0000256" key="2">
    <source>
        <dbReference type="ARBA" id="ARBA00007783"/>
    </source>
</evidence>
<dbReference type="GO" id="GO:0140359">
    <property type="term" value="F:ABC-type transporter activity"/>
    <property type="evidence" value="ECO:0007669"/>
    <property type="project" value="InterPro"/>
</dbReference>
<gene>
    <name evidence="10" type="ORF">SAMN05428998_102239</name>
</gene>
<dbReference type="GO" id="GO:0005886">
    <property type="term" value="C:plasma membrane"/>
    <property type="evidence" value="ECO:0007669"/>
    <property type="project" value="UniProtKB-SubCell"/>
</dbReference>
<dbReference type="EMBL" id="FWZX01000002">
    <property type="protein sequence ID" value="SME99045.1"/>
    <property type="molecule type" value="Genomic_DNA"/>
</dbReference>
<sequence length="288" mass="31957">MTGRRRRPVRRTVVRPVARNLFVYLRRTLQARRIVLAVAQILFARMYQQTILGPFWLLVRAALPTLGIALVFQHVGSFQSKTIPYPLYLFSGMALWSAVHIGLLRGVRSLSHTRRIHGSINTPRLTMVLGSLVIPVFYHLVFVAILAALLAWYWATGGALPIAVGWNLGYAPLAVALTLLLIAGLSAVSSVIFLVARDVRFVLPLLVQVWFLATPVVYPLDMLPPVWRSLSLFGNPMTAICGIYRHALFGAALPDSRALLAATTISLAVFLLGSWAMMRSDRILHEIV</sequence>
<keyword evidence="11" id="KW-1185">Reference proteome</keyword>
<comment type="similarity">
    <text evidence="2">Belongs to the ABC-2 integral membrane protein family.</text>
</comment>
<keyword evidence="3" id="KW-0813">Transport</keyword>
<evidence type="ECO:0000256" key="6">
    <source>
        <dbReference type="ARBA" id="ARBA00022989"/>
    </source>
</evidence>
<dbReference type="Pfam" id="PF01061">
    <property type="entry name" value="ABC2_membrane"/>
    <property type="match status" value="1"/>
</dbReference>
<feature type="transmembrane region" description="Helical" evidence="8">
    <location>
        <begin position="55"/>
        <end position="75"/>
    </location>
</feature>
<dbReference type="STRING" id="560819.SAMN05428998_102239"/>
<feature type="domain" description="ABC-2 type transporter transmembrane" evidence="9">
    <location>
        <begin position="37"/>
        <end position="249"/>
    </location>
</feature>
<dbReference type="GO" id="GO:0015920">
    <property type="term" value="P:lipopolysaccharide transport"/>
    <property type="evidence" value="ECO:0007669"/>
    <property type="project" value="TreeGrafter"/>
</dbReference>
<dbReference type="AlphaFoldDB" id="A0A1Y6B8W7"/>
<organism evidence="10 11">
    <name type="scientific">Tistlia consotensis USBA 355</name>
    <dbReference type="NCBI Taxonomy" id="560819"/>
    <lineage>
        <taxon>Bacteria</taxon>
        <taxon>Pseudomonadati</taxon>
        <taxon>Pseudomonadota</taxon>
        <taxon>Alphaproteobacteria</taxon>
        <taxon>Rhodospirillales</taxon>
        <taxon>Rhodovibrionaceae</taxon>
        <taxon>Tistlia</taxon>
    </lineage>
</organism>
<proteinExistence type="inferred from homology"/>
<name>A0A1Y6B8W7_9PROT</name>
<evidence type="ECO:0000313" key="11">
    <source>
        <dbReference type="Proteomes" id="UP000192917"/>
    </source>
</evidence>
<dbReference type="InterPro" id="IPR013525">
    <property type="entry name" value="ABC2_TM"/>
</dbReference>